<dbReference type="PATRIC" id="fig|1285586.5.peg.3802"/>
<dbReference type="eggNOG" id="COG0464">
    <property type="taxonomic scope" value="Bacteria"/>
</dbReference>
<keyword evidence="1" id="KW-0067">ATP-binding</keyword>
<proteinExistence type="inferred from homology"/>
<gene>
    <name evidence="3" type="ORF">H131_18207</name>
</gene>
<protein>
    <submittedName>
        <fullName evidence="3">ATPase central domain-containing protein</fullName>
    </submittedName>
</protein>
<dbReference type="InterPro" id="IPR003593">
    <property type="entry name" value="AAA+_ATPase"/>
</dbReference>
<dbReference type="InterPro" id="IPR050168">
    <property type="entry name" value="AAA_ATPase_domain"/>
</dbReference>
<dbReference type="Gene3D" id="1.10.8.60">
    <property type="match status" value="1"/>
</dbReference>
<dbReference type="InterPro" id="IPR003959">
    <property type="entry name" value="ATPase_AAA_core"/>
</dbReference>
<keyword evidence="1" id="KW-0547">Nucleotide-binding</keyword>
<reference evidence="3 4" key="1">
    <citation type="submission" date="2013-04" db="EMBL/GenBank/DDBJ databases">
        <title>Draft genome of the heavy metal tolerant bacterium Lysinibacillus sphaericus strain OT4b.31.</title>
        <authorList>
            <person name="Pena-Montenegro T.D."/>
            <person name="Dussan J."/>
        </authorList>
    </citation>
    <scope>NUCLEOTIDE SEQUENCE [LARGE SCALE GENOMIC DNA]</scope>
    <source>
        <strain evidence="3 4">OT4b.31</strain>
    </source>
</reference>
<organism evidence="3 4">
    <name type="scientific">Lysinibacillus sphaericus OT4b.31</name>
    <dbReference type="NCBI Taxonomy" id="1285586"/>
    <lineage>
        <taxon>Bacteria</taxon>
        <taxon>Bacillati</taxon>
        <taxon>Bacillota</taxon>
        <taxon>Bacilli</taxon>
        <taxon>Bacillales</taxon>
        <taxon>Bacillaceae</taxon>
        <taxon>Lysinibacillus</taxon>
    </lineage>
</organism>
<dbReference type="Pfam" id="PF00004">
    <property type="entry name" value="AAA"/>
    <property type="match status" value="1"/>
</dbReference>
<dbReference type="RefSeq" id="WP_010860562.1">
    <property type="nucleotide sequence ID" value="NZ_KB933398.1"/>
</dbReference>
<name>R7Z9Z6_LYSSH</name>
<comment type="similarity">
    <text evidence="1">Belongs to the AAA ATPase family.</text>
</comment>
<dbReference type="HOGENOM" id="CLU_000688_25_0_9"/>
<comment type="caution">
    <text evidence="3">The sequence shown here is derived from an EMBL/GenBank/DDBJ whole genome shotgun (WGS) entry which is preliminary data.</text>
</comment>
<feature type="domain" description="AAA+ ATPase" evidence="2">
    <location>
        <begin position="144"/>
        <end position="276"/>
    </location>
</feature>
<accession>R7Z9Z6</accession>
<dbReference type="InterPro" id="IPR027417">
    <property type="entry name" value="P-loop_NTPase"/>
</dbReference>
<evidence type="ECO:0000259" key="2">
    <source>
        <dbReference type="SMART" id="SM00382"/>
    </source>
</evidence>
<sequence length="393" mass="45514">MRGDNIVDLIKYHYENNDQKFEEITEQIISDEQQKGNIKLAEKILNVYKKLPPKKIENEKFLEHRESYSYGPSSGLVMKDNSKVSNKFISPKDKSSNNDLFEIIDPGKFISEELILSEGIQMKLEEITLEYKNREILRTLNLKSENRLLLCGPPGCGKTTTAYFISYILNLPLAYVRLDALITSLLGQTGTNLRKIFDSVNNQEIVLFLDEFDAIAKKREDNNELGELKRVVNTLLQNIDLLPDNVFLVAATNHEDLLDRAVWRRFNTVMYLDLPDNDLREAYIRQLLLKYKNHLKLDVDEAKIAKLCKGFSFADIQEVLNKAIKKCLIHNKKEKITTKDLIESLNNKIFLYNKKGNIDLEKIKELRERGLNLREISEITSIARSTLSDWLNK</sequence>
<evidence type="ECO:0000256" key="1">
    <source>
        <dbReference type="RuleBase" id="RU003651"/>
    </source>
</evidence>
<dbReference type="OrthoDB" id="9806903at2"/>
<dbReference type="PANTHER" id="PTHR23077">
    <property type="entry name" value="AAA-FAMILY ATPASE"/>
    <property type="match status" value="1"/>
</dbReference>
<dbReference type="SUPFAM" id="SSF52540">
    <property type="entry name" value="P-loop containing nucleoside triphosphate hydrolases"/>
    <property type="match status" value="1"/>
</dbReference>
<dbReference type="Proteomes" id="UP000013911">
    <property type="component" value="Unassembled WGS sequence"/>
</dbReference>
<dbReference type="CDD" id="cd00093">
    <property type="entry name" value="HTH_XRE"/>
    <property type="match status" value="1"/>
</dbReference>
<dbReference type="InterPro" id="IPR041569">
    <property type="entry name" value="AAA_lid_3"/>
</dbReference>
<evidence type="ECO:0000313" key="3">
    <source>
        <dbReference type="EMBL" id="EON70938.1"/>
    </source>
</evidence>
<dbReference type="InterPro" id="IPR001387">
    <property type="entry name" value="Cro/C1-type_HTH"/>
</dbReference>
<dbReference type="PANTHER" id="PTHR23077:SF198">
    <property type="entry name" value="ATP-DEPENDENT ZINC METALLOPROTEASE FTSH"/>
    <property type="match status" value="1"/>
</dbReference>
<dbReference type="EMBL" id="AQPX01000025">
    <property type="protein sequence ID" value="EON70938.1"/>
    <property type="molecule type" value="Genomic_DNA"/>
</dbReference>
<dbReference type="PROSITE" id="PS00674">
    <property type="entry name" value="AAA"/>
    <property type="match status" value="1"/>
</dbReference>
<dbReference type="AlphaFoldDB" id="R7Z9Z6"/>
<dbReference type="GO" id="GO:0016887">
    <property type="term" value="F:ATP hydrolysis activity"/>
    <property type="evidence" value="ECO:0007669"/>
    <property type="project" value="InterPro"/>
</dbReference>
<dbReference type="CDD" id="cd19481">
    <property type="entry name" value="RecA-like_protease"/>
    <property type="match status" value="1"/>
</dbReference>
<dbReference type="Gene3D" id="3.40.50.300">
    <property type="entry name" value="P-loop containing nucleotide triphosphate hydrolases"/>
    <property type="match status" value="1"/>
</dbReference>
<dbReference type="InterPro" id="IPR003960">
    <property type="entry name" value="ATPase_AAA_CS"/>
</dbReference>
<dbReference type="Pfam" id="PF17862">
    <property type="entry name" value="AAA_lid_3"/>
    <property type="match status" value="1"/>
</dbReference>
<dbReference type="SMART" id="SM00382">
    <property type="entry name" value="AAA"/>
    <property type="match status" value="1"/>
</dbReference>
<evidence type="ECO:0000313" key="4">
    <source>
        <dbReference type="Proteomes" id="UP000013911"/>
    </source>
</evidence>
<dbReference type="GO" id="GO:0005524">
    <property type="term" value="F:ATP binding"/>
    <property type="evidence" value="ECO:0007669"/>
    <property type="project" value="UniProtKB-KW"/>
</dbReference>